<reference evidence="8 9" key="1">
    <citation type="journal article" date="2018" name="Nat. Genet.">
        <title>The Rosa genome provides new insights in the design of modern roses.</title>
        <authorList>
            <person name="Bendahmane M."/>
        </authorList>
    </citation>
    <scope>NUCLEOTIDE SEQUENCE [LARGE SCALE GENOMIC DNA]</scope>
    <source>
        <strain evidence="9">cv. Old Blush</strain>
    </source>
</reference>
<sequence length="53" mass="6007">MNGTKPENLLPNIVRTKIQDMRYWKEHCFGLTAESLLEKAIELDRIGGTFGGN</sequence>
<evidence type="ECO:0000313" key="8">
    <source>
        <dbReference type="EMBL" id="PRQ18739.1"/>
    </source>
</evidence>
<accession>A0A2P6P9Y5</accession>
<keyword evidence="3 7" id="KW-0507">mRNA processing</keyword>
<dbReference type="Gramene" id="PRQ18739">
    <property type="protein sequence ID" value="PRQ18739"/>
    <property type="gene ID" value="RchiOBHm_Chr7g0209371"/>
</dbReference>
<dbReference type="Proteomes" id="UP000238479">
    <property type="component" value="Chromosome 7"/>
</dbReference>
<evidence type="ECO:0000256" key="2">
    <source>
        <dbReference type="ARBA" id="ARBA00006164"/>
    </source>
</evidence>
<evidence type="ECO:0000256" key="4">
    <source>
        <dbReference type="ARBA" id="ARBA00022728"/>
    </source>
</evidence>
<protein>
    <recommendedName>
        <fullName evidence="7">Pre-mRNA-splicing factor 38</fullName>
    </recommendedName>
</protein>
<dbReference type="InterPro" id="IPR005037">
    <property type="entry name" value="PRP38"/>
</dbReference>
<keyword evidence="5 7" id="KW-0508">mRNA splicing</keyword>
<keyword evidence="6 7" id="KW-0539">Nucleus</keyword>
<keyword evidence="9" id="KW-1185">Reference proteome</keyword>
<organism evidence="8 9">
    <name type="scientific">Rosa chinensis</name>
    <name type="common">China rose</name>
    <dbReference type="NCBI Taxonomy" id="74649"/>
    <lineage>
        <taxon>Eukaryota</taxon>
        <taxon>Viridiplantae</taxon>
        <taxon>Streptophyta</taxon>
        <taxon>Embryophyta</taxon>
        <taxon>Tracheophyta</taxon>
        <taxon>Spermatophyta</taxon>
        <taxon>Magnoliopsida</taxon>
        <taxon>eudicotyledons</taxon>
        <taxon>Gunneridae</taxon>
        <taxon>Pentapetalae</taxon>
        <taxon>rosids</taxon>
        <taxon>fabids</taxon>
        <taxon>Rosales</taxon>
        <taxon>Rosaceae</taxon>
        <taxon>Rosoideae</taxon>
        <taxon>Rosoideae incertae sedis</taxon>
        <taxon>Rosa</taxon>
    </lineage>
</organism>
<evidence type="ECO:0000256" key="7">
    <source>
        <dbReference type="RuleBase" id="RU367025"/>
    </source>
</evidence>
<comment type="similarity">
    <text evidence="2 7">Belongs to the PRP38 family.</text>
</comment>
<dbReference type="GO" id="GO:0000398">
    <property type="term" value="P:mRNA splicing, via spliceosome"/>
    <property type="evidence" value="ECO:0007669"/>
    <property type="project" value="UniProtKB-UniRule"/>
</dbReference>
<comment type="function">
    <text evidence="7">Required for pre-mRNA splicing.</text>
</comment>
<evidence type="ECO:0000256" key="3">
    <source>
        <dbReference type="ARBA" id="ARBA00022664"/>
    </source>
</evidence>
<dbReference type="PANTHER" id="PTHR23142">
    <property type="entry name" value="PRE-MRNA-SPLICING FACTOR 38A-RELATED"/>
    <property type="match status" value="1"/>
</dbReference>
<dbReference type="GO" id="GO:0005681">
    <property type="term" value="C:spliceosomal complex"/>
    <property type="evidence" value="ECO:0007669"/>
    <property type="project" value="UniProtKB-KW"/>
</dbReference>
<evidence type="ECO:0000256" key="5">
    <source>
        <dbReference type="ARBA" id="ARBA00023187"/>
    </source>
</evidence>
<comment type="caution">
    <text evidence="8">The sequence shown here is derived from an EMBL/GenBank/DDBJ whole genome shotgun (WGS) entry which is preliminary data.</text>
</comment>
<dbReference type="EMBL" id="PDCK01000045">
    <property type="protein sequence ID" value="PRQ18739.1"/>
    <property type="molecule type" value="Genomic_DNA"/>
</dbReference>
<dbReference type="Pfam" id="PF03371">
    <property type="entry name" value="PRP38"/>
    <property type="match status" value="1"/>
</dbReference>
<name>A0A2P6P9Y5_ROSCH</name>
<evidence type="ECO:0000256" key="6">
    <source>
        <dbReference type="ARBA" id="ARBA00023242"/>
    </source>
</evidence>
<proteinExistence type="inferred from homology"/>
<keyword evidence="4 7" id="KW-0747">Spliceosome</keyword>
<dbReference type="STRING" id="74649.A0A2P6P9Y5"/>
<comment type="subcellular location">
    <subcellularLocation>
        <location evidence="1 7">Nucleus</location>
    </subcellularLocation>
</comment>
<dbReference type="AlphaFoldDB" id="A0A2P6P9Y5"/>
<evidence type="ECO:0000256" key="1">
    <source>
        <dbReference type="ARBA" id="ARBA00004123"/>
    </source>
</evidence>
<evidence type="ECO:0000313" key="9">
    <source>
        <dbReference type="Proteomes" id="UP000238479"/>
    </source>
</evidence>
<gene>
    <name evidence="8" type="ORF">RchiOBHm_Chr7g0209371</name>
</gene>